<dbReference type="InterPro" id="IPR001608">
    <property type="entry name" value="Ala_racemase_N"/>
</dbReference>
<dbReference type="AlphaFoldDB" id="A0A8B8G4L6"/>
<evidence type="ECO:0000313" key="10">
    <source>
        <dbReference type="RefSeq" id="XP_025417629.1"/>
    </source>
</evidence>
<dbReference type="RefSeq" id="XP_025417629.1">
    <property type="nucleotide sequence ID" value="XM_025561844.1"/>
</dbReference>
<comment type="similarity">
    <text evidence="2 4">Belongs to the pyridoxal phosphate-binding protein YggS/PROSC family.</text>
</comment>
<evidence type="ECO:0000313" key="8">
    <source>
        <dbReference type="RefSeq" id="XP_025417626.1"/>
    </source>
</evidence>
<organism evidence="6 7">
    <name type="scientific">Sipha flava</name>
    <name type="common">yellow sugarcane aphid</name>
    <dbReference type="NCBI Taxonomy" id="143950"/>
    <lineage>
        <taxon>Eukaryota</taxon>
        <taxon>Metazoa</taxon>
        <taxon>Ecdysozoa</taxon>
        <taxon>Arthropoda</taxon>
        <taxon>Hexapoda</taxon>
        <taxon>Insecta</taxon>
        <taxon>Pterygota</taxon>
        <taxon>Neoptera</taxon>
        <taxon>Paraneoptera</taxon>
        <taxon>Hemiptera</taxon>
        <taxon>Sternorrhyncha</taxon>
        <taxon>Aphidomorpha</taxon>
        <taxon>Aphidoidea</taxon>
        <taxon>Aphididae</taxon>
        <taxon>Sipha</taxon>
    </lineage>
</organism>
<evidence type="ECO:0000313" key="9">
    <source>
        <dbReference type="RefSeq" id="XP_025417627.1"/>
    </source>
</evidence>
<dbReference type="PROSITE" id="PS01211">
    <property type="entry name" value="UPF0001"/>
    <property type="match status" value="1"/>
</dbReference>
<dbReference type="SUPFAM" id="SSF51419">
    <property type="entry name" value="PLP-binding barrel"/>
    <property type="match status" value="1"/>
</dbReference>
<keyword evidence="1 2" id="KW-0663">Pyridoxal phosphate</keyword>
<comment type="function">
    <text evidence="2">Pyridoxal 5'-phosphate (PLP)-binding protein, which may be involved in intracellular homeostatic regulation of pyridoxal 5'-phosphate (PLP), the active form of vitamin B6.</text>
</comment>
<dbReference type="GeneID" id="112688577"/>
<dbReference type="RefSeq" id="XP_025417625.1">
    <property type="nucleotide sequence ID" value="XM_025561840.1"/>
</dbReference>
<evidence type="ECO:0000256" key="4">
    <source>
        <dbReference type="RuleBase" id="RU004514"/>
    </source>
</evidence>
<comment type="cofactor">
    <cofactor evidence="3">
        <name>pyridoxal 5'-phosphate</name>
        <dbReference type="ChEBI" id="CHEBI:597326"/>
    </cofactor>
</comment>
<dbReference type="InterPro" id="IPR029066">
    <property type="entry name" value="PLP-binding_barrel"/>
</dbReference>
<dbReference type="InterPro" id="IPR011078">
    <property type="entry name" value="PyrdxlP_homeostasis"/>
</dbReference>
<dbReference type="Pfam" id="PF01168">
    <property type="entry name" value="Ala_racemase_N"/>
    <property type="match status" value="1"/>
</dbReference>
<feature type="modified residue" description="N6-(pyridoxal phosphate)lysine" evidence="2 3">
    <location>
        <position position="72"/>
    </location>
</feature>
<dbReference type="PANTHER" id="PTHR10146:SF14">
    <property type="entry name" value="PYRIDOXAL PHOSPHATE HOMEOSTASIS PROTEIN"/>
    <property type="match status" value="1"/>
</dbReference>
<evidence type="ECO:0000256" key="1">
    <source>
        <dbReference type="ARBA" id="ARBA00022898"/>
    </source>
</evidence>
<gene>
    <name evidence="7 8 9 10" type="primary">LOC112688577</name>
</gene>
<keyword evidence="6" id="KW-1185">Reference proteome</keyword>
<protein>
    <recommendedName>
        <fullName evidence="2">Pyridoxal phosphate homeostasis protein</fullName>
        <shortName evidence="2">PLP homeostasis protein</shortName>
    </recommendedName>
</protein>
<dbReference type="PANTHER" id="PTHR10146">
    <property type="entry name" value="PROLINE SYNTHETASE CO-TRANSCRIBED BACTERIAL HOMOLOG PROTEIN"/>
    <property type="match status" value="1"/>
</dbReference>
<dbReference type="CDD" id="cd06822">
    <property type="entry name" value="PLPDE_III_YBL036c_euk"/>
    <property type="match status" value="1"/>
</dbReference>
<accession>A0A8B8G4L6</accession>
<evidence type="ECO:0000313" key="6">
    <source>
        <dbReference type="Proteomes" id="UP000694846"/>
    </source>
</evidence>
<dbReference type="RefSeq" id="XP_025417627.1">
    <property type="nucleotide sequence ID" value="XM_025561842.1"/>
</dbReference>
<dbReference type="HAMAP" id="MF_02087">
    <property type="entry name" value="PLP_homeostasis"/>
    <property type="match status" value="1"/>
</dbReference>
<dbReference type="RefSeq" id="XP_025417626.1">
    <property type="nucleotide sequence ID" value="XM_025561841.1"/>
</dbReference>
<evidence type="ECO:0000259" key="5">
    <source>
        <dbReference type="Pfam" id="PF01168"/>
    </source>
</evidence>
<dbReference type="PIRSF" id="PIRSF004848">
    <property type="entry name" value="YBL036c_PLPDEIII"/>
    <property type="match status" value="1"/>
</dbReference>
<evidence type="ECO:0000256" key="2">
    <source>
        <dbReference type="HAMAP-Rule" id="MF_03225"/>
    </source>
</evidence>
<dbReference type="Gene3D" id="3.20.20.10">
    <property type="entry name" value="Alanine racemase"/>
    <property type="match status" value="1"/>
</dbReference>
<dbReference type="GO" id="GO:0030170">
    <property type="term" value="F:pyridoxal phosphate binding"/>
    <property type="evidence" value="ECO:0007669"/>
    <property type="project" value="UniProtKB-UniRule"/>
</dbReference>
<reference evidence="7 8" key="1">
    <citation type="submission" date="2025-04" db="UniProtKB">
        <authorList>
            <consortium name="RefSeq"/>
        </authorList>
    </citation>
    <scope>IDENTIFICATION</scope>
    <source>
        <tissue evidence="7 8">Whole body</tissue>
    </source>
</reference>
<sequence>MFLKSFPFIDKFTSIPNNLNLLHLSCGQKKMSTLEYVIDGWNDVQSRIKAVIQKRKQSDQSNIEPRLVAVSKTKPIEHIIGIYQQGQKYFGENYVQELLTKSFDAEILEKCPDIKWHFIGHLQKNKVAKVLSVPGLHVIETIDSEKLANEVNDKWKKLNKDNKLKIMVQVNTSNEKEKNGVSTNEVVDLYKHIIDKCENLKLIGLMTIGQYGYDCSLGPNPDFLALIDSRKNVCDKLKLNLSEVELSMGMSDDFEHAIELGSTNVRVGSSIFGYRPRKERQ</sequence>
<proteinExistence type="inferred from homology"/>
<feature type="domain" description="Alanine racemase N-terminal" evidence="5">
    <location>
        <begin position="64"/>
        <end position="276"/>
    </location>
</feature>
<name>A0A8B8G4L6_9HEMI</name>
<dbReference type="FunFam" id="3.20.20.10:FF:000007">
    <property type="entry name" value="Pyridoxal phosphate homeostasis protein"/>
    <property type="match status" value="1"/>
</dbReference>
<evidence type="ECO:0000313" key="7">
    <source>
        <dbReference type="RefSeq" id="XP_025417625.1"/>
    </source>
</evidence>
<dbReference type="Proteomes" id="UP000694846">
    <property type="component" value="Unplaced"/>
</dbReference>
<dbReference type="OrthoDB" id="10264196at2759"/>
<dbReference type="NCBIfam" id="TIGR00044">
    <property type="entry name" value="YggS family pyridoxal phosphate-dependent enzyme"/>
    <property type="match status" value="1"/>
</dbReference>
<evidence type="ECO:0000256" key="3">
    <source>
        <dbReference type="PIRSR" id="PIRSR004848-1"/>
    </source>
</evidence>